<accession>A0A2P4SX66</accession>
<gene>
    <name evidence="2" type="ORF">CIB84_007550</name>
</gene>
<organism evidence="2 3">
    <name type="scientific">Bambusicola thoracicus</name>
    <name type="common">Chinese bamboo-partridge</name>
    <name type="synonym">Perdix thoracica</name>
    <dbReference type="NCBI Taxonomy" id="9083"/>
    <lineage>
        <taxon>Eukaryota</taxon>
        <taxon>Metazoa</taxon>
        <taxon>Chordata</taxon>
        <taxon>Craniata</taxon>
        <taxon>Vertebrata</taxon>
        <taxon>Euteleostomi</taxon>
        <taxon>Archelosauria</taxon>
        <taxon>Archosauria</taxon>
        <taxon>Dinosauria</taxon>
        <taxon>Saurischia</taxon>
        <taxon>Theropoda</taxon>
        <taxon>Coelurosauria</taxon>
        <taxon>Aves</taxon>
        <taxon>Neognathae</taxon>
        <taxon>Galloanserae</taxon>
        <taxon>Galliformes</taxon>
        <taxon>Phasianidae</taxon>
        <taxon>Perdicinae</taxon>
        <taxon>Bambusicola</taxon>
    </lineage>
</organism>
<feature type="region of interest" description="Disordered" evidence="1">
    <location>
        <begin position="1"/>
        <end position="41"/>
    </location>
</feature>
<name>A0A2P4SX66_BAMTH</name>
<reference evidence="2 3" key="1">
    <citation type="submission" date="2018-01" db="EMBL/GenBank/DDBJ databases">
        <title>Comparison of the Chinese Bamboo Partridge and Red Junglefowl genome sequences highlights the importance of demography in genome evolution.</title>
        <authorList>
            <person name="Tiley G.P."/>
            <person name="Kimball R.T."/>
            <person name="Braun E.L."/>
            <person name="Burleigh J.G."/>
        </authorList>
    </citation>
    <scope>NUCLEOTIDE SEQUENCE [LARGE SCALE GENOMIC DNA]</scope>
    <source>
        <strain evidence="2">RTK389</strain>
        <tissue evidence="2">Blood</tissue>
    </source>
</reference>
<protein>
    <submittedName>
        <fullName evidence="2">Uncharacterized protein</fullName>
    </submittedName>
</protein>
<keyword evidence="3" id="KW-1185">Reference proteome</keyword>
<evidence type="ECO:0000313" key="3">
    <source>
        <dbReference type="Proteomes" id="UP000237246"/>
    </source>
</evidence>
<dbReference type="Proteomes" id="UP000237246">
    <property type="component" value="Unassembled WGS sequence"/>
</dbReference>
<proteinExistence type="predicted"/>
<sequence>MGRPGHRWHQDGWNGAGPCPGSVPSLPSCTTDGTRRDRWVPQPFNSDVEIKLGDTACGWIRPEQGLGAGAGIRVTPCTEASVVLLAATGGTCTIWASLEAVPPPSPPHQSQQGGCRAITR</sequence>
<evidence type="ECO:0000256" key="1">
    <source>
        <dbReference type="SAM" id="MobiDB-lite"/>
    </source>
</evidence>
<evidence type="ECO:0000313" key="2">
    <source>
        <dbReference type="EMBL" id="POI28700.1"/>
    </source>
</evidence>
<dbReference type="AlphaFoldDB" id="A0A2P4SX66"/>
<comment type="caution">
    <text evidence="2">The sequence shown here is derived from an EMBL/GenBank/DDBJ whole genome shotgun (WGS) entry which is preliminary data.</text>
</comment>
<dbReference type="EMBL" id="PPHD01018389">
    <property type="protein sequence ID" value="POI28700.1"/>
    <property type="molecule type" value="Genomic_DNA"/>
</dbReference>